<keyword evidence="2" id="KW-1185">Reference proteome</keyword>
<sequence length="816" mass="85540">MVDVEIGIEGMTCASCSSRVERTLSRLPGVRAAVVNLSTEQAAVQYDPAQIGPDALITAIAESGYTPVIAETELVIEGMTCASCVGRVERSLRRLPGVLEATVNLATERAALRYLPDTVDQNTLIAAVTAAGYGARPVQGDVAVADRKAQAIRTMRRDVILAVVLAVPILLLSMGMALVPAVDRLLSGLEPFPQFWAWVQAVLATIVLAGPGRRFFRPGFLAYRHLSPDMNSLVATGTGAAWLYSMLVLVAPDWFPASARHVYFDSAAVVIAAVLFGKYLEELAKGRTSAAIKQLLGLQAKEAHVLRDGTELQVAIGAVVPGDQVVVRPGERLPVDGVVVDGDSHVDTAMLTGEPLPERKKQGDPVVGGTVNREGRLLIRATSVGQGTVLAQIIRLVEQAQTGKLPIQGLADRVVRIFTPLVILIALLSFFFWLLFGPPPAITLAMLSAVAVLVVACPCAMGLATPAAVMVGTGRAAELGVLFRKGAALESLAAVDTVCLDKTGTLTYGRPAVTRIDAADPAYVLQMAAAVEAASEHPLAHAVLAAAGERHLDIPAVDDFTAFPGKGVQGRVDGLTVLVGTLAWMDEQGVVMAGFSTGDLQQTGGTIVGVARDGRLLGLLEISDVARPESAQVVRALGTLGLRVAMVTGDAEAAARVIAGRLGIDDIYAQVLPQDKAEIVRRLQTEGHKVVFVGEGINDSPALAQADVGMALASGTDIAMEAADITLTHGDLGGVITAIQAARQSMRTIRGNLFWAFFYNILLIPVAAGVAIPLGIQLNPMLAGVAMGLSSVFVLSNSLRLKRLQPWVASPEAPVG</sequence>
<name>A0ACD5ID96_9PROT</name>
<reference evidence="1 2" key="1">
    <citation type="journal article" date="2021" name="ISME J.">
        <title>Genomic evolution of the class Acidithiobacillia: deep-branching Proteobacteria living in extreme acidic conditions.</title>
        <authorList>
            <person name="Moya-Beltran A."/>
            <person name="Beard S."/>
            <person name="Rojas-Villalobos C."/>
            <person name="Issotta F."/>
            <person name="Gallardo Y."/>
            <person name="Ulloa R."/>
            <person name="Giaveno A."/>
            <person name="Degli Esposti M."/>
            <person name="Johnson D.B."/>
            <person name="Quatrini R."/>
        </authorList>
    </citation>
    <scope>NUCLEOTIDE SEQUENCE [LARGE SCALE GENOMIC DNA]</scope>
    <source>
        <strain evidence="1 2">CF3</strain>
    </source>
</reference>
<protein>
    <submittedName>
        <fullName evidence="1">Copper-translocating P-type ATPase</fullName>
    </submittedName>
</protein>
<accession>A0ACD5ID96</accession>
<evidence type="ECO:0000313" key="2">
    <source>
        <dbReference type="Proteomes" id="UP001196097"/>
    </source>
</evidence>
<gene>
    <name evidence="1" type="ORF">HF292_008245</name>
</gene>
<evidence type="ECO:0000313" key="1">
    <source>
        <dbReference type="EMBL" id="XRP71805.1"/>
    </source>
</evidence>
<dbReference type="Proteomes" id="UP001196097">
    <property type="component" value="Chromosome"/>
</dbReference>
<organism evidence="1 2">
    <name type="scientific">Acidithiobacillus ferruginosus</name>
    <dbReference type="NCBI Taxonomy" id="3063951"/>
    <lineage>
        <taxon>Bacteria</taxon>
        <taxon>Pseudomonadati</taxon>
        <taxon>Pseudomonadota</taxon>
        <taxon>Acidithiobacillia</taxon>
        <taxon>Acidithiobacillales</taxon>
        <taxon>Acidithiobacillaceae</taxon>
        <taxon>Acidithiobacillus</taxon>
    </lineage>
</organism>
<proteinExistence type="predicted"/>
<dbReference type="EMBL" id="CP130946">
    <property type="protein sequence ID" value="XRP71805.1"/>
    <property type="molecule type" value="Genomic_DNA"/>
</dbReference>